<dbReference type="EMBL" id="JAGMUV010000020">
    <property type="protein sequence ID" value="KAH7125888.1"/>
    <property type="molecule type" value="Genomic_DNA"/>
</dbReference>
<feature type="transmembrane region" description="Helical" evidence="1">
    <location>
        <begin position="270"/>
        <end position="291"/>
    </location>
</feature>
<gene>
    <name evidence="2" type="ORF">EDB81DRAFT_910575</name>
</gene>
<sequence>MSGTGQFDLVSSQYGPGTLGCWVLSVASVFISWTLHRDYRNRDSLNVDLILALAFPFIAACDVMYQVVHYPRDFESADDPELAHIQHLLSMQAPFSVIALFCDIAPWMVMNNQRGRISRHRTPNKRRVQKRSTAVYMTWIICIVAWVVRYFRGPNEEDDHERLRPFGGATYRSWIMNMWILVESDHDRYSATYRCFWGIGSSLYLLPWLFFIGQAISLACSLFASMQAALAYRLNWREGEFASRPVSVLNAVLVAILNERIIRVNIYNSMVVPHLFAIAGQFIGGDLGQYLPQLHNPFHLSGNSISELDQAFALFSGTAVFLFWCWGTYKSRIATMSLPHSRGA</sequence>
<organism evidence="2 3">
    <name type="scientific">Dactylonectria macrodidyma</name>
    <dbReference type="NCBI Taxonomy" id="307937"/>
    <lineage>
        <taxon>Eukaryota</taxon>
        <taxon>Fungi</taxon>
        <taxon>Dikarya</taxon>
        <taxon>Ascomycota</taxon>
        <taxon>Pezizomycotina</taxon>
        <taxon>Sordariomycetes</taxon>
        <taxon>Hypocreomycetidae</taxon>
        <taxon>Hypocreales</taxon>
        <taxon>Nectriaceae</taxon>
        <taxon>Dactylonectria</taxon>
    </lineage>
</organism>
<dbReference type="AlphaFoldDB" id="A0A9P9DV92"/>
<keyword evidence="1" id="KW-0812">Transmembrane</keyword>
<evidence type="ECO:0000256" key="1">
    <source>
        <dbReference type="SAM" id="Phobius"/>
    </source>
</evidence>
<name>A0A9P9DV92_9HYPO</name>
<evidence type="ECO:0000313" key="3">
    <source>
        <dbReference type="Proteomes" id="UP000738349"/>
    </source>
</evidence>
<proteinExistence type="predicted"/>
<protein>
    <submittedName>
        <fullName evidence="2">Uncharacterized protein</fullName>
    </submittedName>
</protein>
<accession>A0A9P9DV92</accession>
<feature type="transmembrane region" description="Helical" evidence="1">
    <location>
        <begin position="203"/>
        <end position="229"/>
    </location>
</feature>
<feature type="transmembrane region" description="Helical" evidence="1">
    <location>
        <begin position="88"/>
        <end position="110"/>
    </location>
</feature>
<reference evidence="2" key="1">
    <citation type="journal article" date="2021" name="Nat. Commun.">
        <title>Genetic determinants of endophytism in the Arabidopsis root mycobiome.</title>
        <authorList>
            <person name="Mesny F."/>
            <person name="Miyauchi S."/>
            <person name="Thiergart T."/>
            <person name="Pickel B."/>
            <person name="Atanasova L."/>
            <person name="Karlsson M."/>
            <person name="Huettel B."/>
            <person name="Barry K.W."/>
            <person name="Haridas S."/>
            <person name="Chen C."/>
            <person name="Bauer D."/>
            <person name="Andreopoulos W."/>
            <person name="Pangilinan J."/>
            <person name="LaButti K."/>
            <person name="Riley R."/>
            <person name="Lipzen A."/>
            <person name="Clum A."/>
            <person name="Drula E."/>
            <person name="Henrissat B."/>
            <person name="Kohler A."/>
            <person name="Grigoriev I.V."/>
            <person name="Martin F.M."/>
            <person name="Hacquard S."/>
        </authorList>
    </citation>
    <scope>NUCLEOTIDE SEQUENCE</scope>
    <source>
        <strain evidence="2">MPI-CAGE-AT-0147</strain>
    </source>
</reference>
<keyword evidence="1" id="KW-1133">Transmembrane helix</keyword>
<feature type="transmembrane region" description="Helical" evidence="1">
    <location>
        <begin position="311"/>
        <end position="329"/>
    </location>
</feature>
<keyword evidence="1" id="KW-0472">Membrane</keyword>
<keyword evidence="3" id="KW-1185">Reference proteome</keyword>
<evidence type="ECO:0000313" key="2">
    <source>
        <dbReference type="EMBL" id="KAH7125888.1"/>
    </source>
</evidence>
<dbReference type="Proteomes" id="UP000738349">
    <property type="component" value="Unassembled WGS sequence"/>
</dbReference>
<feature type="transmembrane region" description="Helical" evidence="1">
    <location>
        <begin position="131"/>
        <end position="151"/>
    </location>
</feature>
<dbReference type="OrthoDB" id="3552356at2759"/>
<comment type="caution">
    <text evidence="2">The sequence shown here is derived from an EMBL/GenBank/DDBJ whole genome shotgun (WGS) entry which is preliminary data.</text>
</comment>
<feature type="transmembrane region" description="Helical" evidence="1">
    <location>
        <begin position="14"/>
        <end position="35"/>
    </location>
</feature>
<feature type="transmembrane region" description="Helical" evidence="1">
    <location>
        <begin position="47"/>
        <end position="68"/>
    </location>
</feature>